<evidence type="ECO:0000256" key="9">
    <source>
        <dbReference type="SAM" id="Phobius"/>
    </source>
</evidence>
<name>A0A6A5F2I1_PERFL</name>
<dbReference type="PANTHER" id="PTHR11494:SF8">
    <property type="entry name" value="CYTOTOXIC T-LYMPHOCYTE PROTEIN 4"/>
    <property type="match status" value="1"/>
</dbReference>
<keyword evidence="6" id="KW-1015">Disulfide bond</keyword>
<dbReference type="SUPFAM" id="SSF48726">
    <property type="entry name" value="Immunoglobulin"/>
    <property type="match status" value="1"/>
</dbReference>
<dbReference type="Proteomes" id="UP000465112">
    <property type="component" value="Chromosome 12"/>
</dbReference>
<keyword evidence="12" id="KW-1185">Reference proteome</keyword>
<evidence type="ECO:0000256" key="3">
    <source>
        <dbReference type="ARBA" id="ARBA00022729"/>
    </source>
</evidence>
<comment type="subcellular location">
    <subcellularLocation>
        <location evidence="1">Membrane</location>
        <topology evidence="1">Single-pass type I membrane protein</topology>
    </subcellularLocation>
</comment>
<feature type="chain" id="PRO_5025589528" evidence="10">
    <location>
        <begin position="25"/>
        <end position="244"/>
    </location>
</feature>
<comment type="caution">
    <text evidence="11">The sequence shown here is derived from an EMBL/GenBank/DDBJ whole genome shotgun (WGS) entry which is preliminary data.</text>
</comment>
<evidence type="ECO:0000313" key="11">
    <source>
        <dbReference type="EMBL" id="KAF1382933.1"/>
    </source>
</evidence>
<evidence type="ECO:0000256" key="1">
    <source>
        <dbReference type="ARBA" id="ARBA00004479"/>
    </source>
</evidence>
<evidence type="ECO:0000256" key="5">
    <source>
        <dbReference type="ARBA" id="ARBA00023136"/>
    </source>
</evidence>
<keyword evidence="5 9" id="KW-0472">Membrane</keyword>
<keyword evidence="2 9" id="KW-0812">Transmembrane</keyword>
<keyword evidence="3 10" id="KW-0732">Signal</keyword>
<evidence type="ECO:0000313" key="12">
    <source>
        <dbReference type="Proteomes" id="UP000465112"/>
    </source>
</evidence>
<keyword evidence="7" id="KW-0325">Glycoprotein</keyword>
<dbReference type="OrthoDB" id="9908091at2759"/>
<dbReference type="GO" id="GO:0009897">
    <property type="term" value="C:external side of plasma membrane"/>
    <property type="evidence" value="ECO:0007669"/>
    <property type="project" value="TreeGrafter"/>
</dbReference>
<evidence type="ECO:0000256" key="7">
    <source>
        <dbReference type="ARBA" id="ARBA00023180"/>
    </source>
</evidence>
<dbReference type="AlphaFoldDB" id="A0A6A5F2I1"/>
<dbReference type="InterPro" id="IPR040216">
    <property type="entry name" value="CTLA4/CD28"/>
</dbReference>
<dbReference type="InterPro" id="IPR036179">
    <property type="entry name" value="Ig-like_dom_sf"/>
</dbReference>
<feature type="transmembrane region" description="Helical" evidence="9">
    <location>
        <begin position="191"/>
        <end position="213"/>
    </location>
</feature>
<evidence type="ECO:0000256" key="6">
    <source>
        <dbReference type="ARBA" id="ARBA00023157"/>
    </source>
</evidence>
<organism evidence="11 12">
    <name type="scientific">Perca fluviatilis</name>
    <name type="common">European perch</name>
    <dbReference type="NCBI Taxonomy" id="8168"/>
    <lineage>
        <taxon>Eukaryota</taxon>
        <taxon>Metazoa</taxon>
        <taxon>Chordata</taxon>
        <taxon>Craniata</taxon>
        <taxon>Vertebrata</taxon>
        <taxon>Euteleostomi</taxon>
        <taxon>Actinopterygii</taxon>
        <taxon>Neopterygii</taxon>
        <taxon>Teleostei</taxon>
        <taxon>Neoteleostei</taxon>
        <taxon>Acanthomorphata</taxon>
        <taxon>Eupercaria</taxon>
        <taxon>Perciformes</taxon>
        <taxon>Percoidei</taxon>
        <taxon>Percidae</taxon>
        <taxon>Percinae</taxon>
        <taxon>Perca</taxon>
    </lineage>
</organism>
<proteinExistence type="predicted"/>
<sequence>MLLTHSVTPWIVLTVLSLCPPVWSAVKVIQPFKVVSTNGTAQVQCIVQPRPSFHKIQPSDEQTLPYPYPDPEELRVTLLKGLHGTQELCSSSLSFTEQTEPGAEKERAVQCSARLREGSVEVTVSGLKATDTDMYRCGIEIFYPPPYLRLTGNGTLIHVLGSSDCPVPEAHREAAQQGDEGEDDEERITSGTSLCVVVLVILVICVLLIIIYFQAKQCERGRREIEVQPAPDVFHKVDAAAFSC</sequence>
<dbReference type="InterPro" id="IPR013783">
    <property type="entry name" value="Ig-like_fold"/>
</dbReference>
<dbReference type="PANTHER" id="PTHR11494">
    <property type="entry name" value="CYTOTOXIC T-LYMPHOCYTE PROTEIN"/>
    <property type="match status" value="1"/>
</dbReference>
<keyword evidence="8" id="KW-0393">Immunoglobulin domain</keyword>
<dbReference type="EMBL" id="VHII01000012">
    <property type="protein sequence ID" value="KAF1382933.1"/>
    <property type="molecule type" value="Genomic_DNA"/>
</dbReference>
<accession>A0A6A5F2I1</accession>
<dbReference type="Gene3D" id="2.60.40.10">
    <property type="entry name" value="Immunoglobulins"/>
    <property type="match status" value="1"/>
</dbReference>
<evidence type="ECO:0000256" key="4">
    <source>
        <dbReference type="ARBA" id="ARBA00022989"/>
    </source>
</evidence>
<evidence type="ECO:0000256" key="10">
    <source>
        <dbReference type="SAM" id="SignalP"/>
    </source>
</evidence>
<gene>
    <name evidence="11" type="ORF">PFLUV_G00148970</name>
</gene>
<evidence type="ECO:0000256" key="8">
    <source>
        <dbReference type="ARBA" id="ARBA00023319"/>
    </source>
</evidence>
<evidence type="ECO:0000256" key="2">
    <source>
        <dbReference type="ARBA" id="ARBA00022692"/>
    </source>
</evidence>
<reference evidence="11 12" key="1">
    <citation type="submission" date="2019-06" db="EMBL/GenBank/DDBJ databases">
        <title>A chromosome-scale genome assembly of the European perch, Perca fluviatilis.</title>
        <authorList>
            <person name="Roques C."/>
            <person name="Zahm M."/>
            <person name="Cabau C."/>
            <person name="Klopp C."/>
            <person name="Bouchez O."/>
            <person name="Donnadieu C."/>
            <person name="Kuhl H."/>
            <person name="Gislard M."/>
            <person name="Guendouz S."/>
            <person name="Journot L."/>
            <person name="Haffray P."/>
            <person name="Bestin A."/>
            <person name="Morvezen R."/>
            <person name="Feron R."/>
            <person name="Wen M."/>
            <person name="Jouanno E."/>
            <person name="Herpin A."/>
            <person name="Schartl M."/>
            <person name="Postlethwait J."/>
            <person name="Schaerlinger B."/>
            <person name="Chardard D."/>
            <person name="Lecocq T."/>
            <person name="Poncet C."/>
            <person name="Jaffrelo L."/>
            <person name="Lampietro C."/>
            <person name="Guiguen Y."/>
        </authorList>
    </citation>
    <scope>NUCLEOTIDE SEQUENCE [LARGE SCALE GENOMIC DNA]</scope>
    <source>
        <tissue evidence="11">Blood</tissue>
    </source>
</reference>
<protein>
    <submittedName>
        <fullName evidence="11">Uncharacterized protein</fullName>
    </submittedName>
</protein>
<dbReference type="GO" id="GO:0050852">
    <property type="term" value="P:T cell receptor signaling pathway"/>
    <property type="evidence" value="ECO:0007669"/>
    <property type="project" value="TreeGrafter"/>
</dbReference>
<dbReference type="GO" id="GO:0042129">
    <property type="term" value="P:regulation of T cell proliferation"/>
    <property type="evidence" value="ECO:0007669"/>
    <property type="project" value="InterPro"/>
</dbReference>
<feature type="signal peptide" evidence="10">
    <location>
        <begin position="1"/>
        <end position="24"/>
    </location>
</feature>
<keyword evidence="4 9" id="KW-1133">Transmembrane helix</keyword>